<dbReference type="Proteomes" id="UP000024635">
    <property type="component" value="Unassembled WGS sequence"/>
</dbReference>
<proteinExistence type="predicted"/>
<accession>A0A016S8A5</accession>
<keyword evidence="2" id="KW-1185">Reference proteome</keyword>
<protein>
    <submittedName>
        <fullName evidence="1">Uncharacterized protein</fullName>
    </submittedName>
</protein>
<sequence length="85" mass="9715">MSADAALALMIDLRLSTNDYKELRDNAKEYGCHLYPPYYLVQKVKEQSYPKGESITVYEFQAEIQLQALLDHTCELLCRTIGGIL</sequence>
<evidence type="ECO:0000313" key="1">
    <source>
        <dbReference type="EMBL" id="EYB86489.1"/>
    </source>
</evidence>
<dbReference type="AlphaFoldDB" id="A0A016S8A5"/>
<comment type="caution">
    <text evidence="1">The sequence shown here is derived from an EMBL/GenBank/DDBJ whole genome shotgun (WGS) entry which is preliminary data.</text>
</comment>
<dbReference type="EMBL" id="JARK01001614">
    <property type="protein sequence ID" value="EYB86489.1"/>
    <property type="molecule type" value="Genomic_DNA"/>
</dbReference>
<reference evidence="2" key="1">
    <citation type="journal article" date="2015" name="Nat. Genet.">
        <title>The genome and transcriptome of the zoonotic hookworm Ancylostoma ceylanicum identify infection-specific gene families.</title>
        <authorList>
            <person name="Schwarz E.M."/>
            <person name="Hu Y."/>
            <person name="Antoshechkin I."/>
            <person name="Miller M.M."/>
            <person name="Sternberg P.W."/>
            <person name="Aroian R.V."/>
        </authorList>
    </citation>
    <scope>NUCLEOTIDE SEQUENCE</scope>
    <source>
        <strain evidence="2">HY135</strain>
    </source>
</reference>
<evidence type="ECO:0000313" key="2">
    <source>
        <dbReference type="Proteomes" id="UP000024635"/>
    </source>
</evidence>
<dbReference type="OrthoDB" id="8193306at2759"/>
<name>A0A016S8A5_9BILA</name>
<dbReference type="STRING" id="53326.A0A016S8A5"/>
<organism evidence="1 2">
    <name type="scientific">Ancylostoma ceylanicum</name>
    <dbReference type="NCBI Taxonomy" id="53326"/>
    <lineage>
        <taxon>Eukaryota</taxon>
        <taxon>Metazoa</taxon>
        <taxon>Ecdysozoa</taxon>
        <taxon>Nematoda</taxon>
        <taxon>Chromadorea</taxon>
        <taxon>Rhabditida</taxon>
        <taxon>Rhabditina</taxon>
        <taxon>Rhabditomorpha</taxon>
        <taxon>Strongyloidea</taxon>
        <taxon>Ancylostomatidae</taxon>
        <taxon>Ancylostomatinae</taxon>
        <taxon>Ancylostoma</taxon>
    </lineage>
</organism>
<gene>
    <name evidence="1" type="primary">Acey_s0278.g1170</name>
    <name evidence="1" type="ORF">Y032_0278g1170</name>
</gene>